<organism evidence="6">
    <name type="scientific">Onchocerca flexuosa</name>
    <dbReference type="NCBI Taxonomy" id="387005"/>
    <lineage>
        <taxon>Eukaryota</taxon>
        <taxon>Metazoa</taxon>
        <taxon>Ecdysozoa</taxon>
        <taxon>Nematoda</taxon>
        <taxon>Chromadorea</taxon>
        <taxon>Rhabditida</taxon>
        <taxon>Spirurina</taxon>
        <taxon>Spiruromorpha</taxon>
        <taxon>Filarioidea</taxon>
        <taxon>Onchocercidae</taxon>
        <taxon>Onchocerca</taxon>
    </lineage>
</organism>
<evidence type="ECO:0000313" key="5">
    <source>
        <dbReference type="Proteomes" id="UP000267606"/>
    </source>
</evidence>
<dbReference type="SUPFAM" id="SSF48403">
    <property type="entry name" value="Ankyrin repeat"/>
    <property type="match status" value="1"/>
</dbReference>
<dbReference type="AlphaFoldDB" id="A0A183I880"/>
<reference evidence="4 5" key="2">
    <citation type="submission" date="2018-11" db="EMBL/GenBank/DDBJ databases">
        <authorList>
            <consortium name="Pathogen Informatics"/>
        </authorList>
    </citation>
    <scope>NUCLEOTIDE SEQUENCE [LARGE SCALE GENOMIC DNA]</scope>
</reference>
<dbReference type="SMART" id="SM00248">
    <property type="entry name" value="ANK"/>
    <property type="match status" value="4"/>
</dbReference>
<dbReference type="PROSITE" id="PS50088">
    <property type="entry name" value="ANK_REPEAT"/>
    <property type="match status" value="3"/>
</dbReference>
<dbReference type="PROSITE" id="PS50297">
    <property type="entry name" value="ANK_REP_REGION"/>
    <property type="match status" value="3"/>
</dbReference>
<evidence type="ECO:0000313" key="6">
    <source>
        <dbReference type="WBParaSite" id="OFLC_0001595501-mRNA-1"/>
    </source>
</evidence>
<gene>
    <name evidence="4" type="ORF">OFLC_LOCUS15942</name>
</gene>
<keyword evidence="2 3" id="KW-0040">ANK repeat</keyword>
<keyword evidence="1" id="KW-0677">Repeat</keyword>
<dbReference type="Proteomes" id="UP000267606">
    <property type="component" value="Unassembled WGS sequence"/>
</dbReference>
<protein>
    <submittedName>
        <fullName evidence="6">ANK_REP_REGION domain-containing protein</fullName>
    </submittedName>
</protein>
<dbReference type="PANTHER" id="PTHR24198">
    <property type="entry name" value="ANKYRIN REPEAT AND PROTEIN KINASE DOMAIN-CONTAINING PROTEIN"/>
    <property type="match status" value="1"/>
</dbReference>
<name>A0A183I880_9BILA</name>
<keyword evidence="5" id="KW-1185">Reference proteome</keyword>
<reference evidence="6" key="1">
    <citation type="submission" date="2016-06" db="UniProtKB">
        <authorList>
            <consortium name="WormBaseParasite"/>
        </authorList>
    </citation>
    <scope>IDENTIFICATION</scope>
</reference>
<dbReference type="STRING" id="387005.A0A183I880"/>
<dbReference type="EMBL" id="UZAJ01043323">
    <property type="protein sequence ID" value="VDP25201.1"/>
    <property type="molecule type" value="Genomic_DNA"/>
</dbReference>
<feature type="repeat" description="ANK" evidence="3">
    <location>
        <begin position="149"/>
        <end position="168"/>
    </location>
</feature>
<dbReference type="Pfam" id="PF12796">
    <property type="entry name" value="Ank_2"/>
    <property type="match status" value="1"/>
</dbReference>
<evidence type="ECO:0000256" key="2">
    <source>
        <dbReference type="ARBA" id="ARBA00023043"/>
    </source>
</evidence>
<dbReference type="WBParaSite" id="OFLC_0001595501-mRNA-1">
    <property type="protein sequence ID" value="OFLC_0001595501-mRNA-1"/>
    <property type="gene ID" value="OFLC_0001595501"/>
</dbReference>
<dbReference type="Gene3D" id="1.25.40.20">
    <property type="entry name" value="Ankyrin repeat-containing domain"/>
    <property type="match status" value="1"/>
</dbReference>
<evidence type="ECO:0000313" key="4">
    <source>
        <dbReference type="EMBL" id="VDP25201.1"/>
    </source>
</evidence>
<dbReference type="PANTHER" id="PTHR24198:SF165">
    <property type="entry name" value="ANKYRIN REPEAT-CONTAINING PROTEIN-RELATED"/>
    <property type="match status" value="1"/>
</dbReference>
<evidence type="ECO:0000256" key="3">
    <source>
        <dbReference type="PROSITE-ProRule" id="PRU00023"/>
    </source>
</evidence>
<dbReference type="InterPro" id="IPR002110">
    <property type="entry name" value="Ankyrin_rpt"/>
</dbReference>
<evidence type="ECO:0000256" key="1">
    <source>
        <dbReference type="ARBA" id="ARBA00022737"/>
    </source>
</evidence>
<dbReference type="InterPro" id="IPR036770">
    <property type="entry name" value="Ankyrin_rpt-contain_sf"/>
</dbReference>
<sequence>MLINRGANPNSATKQFMTSLHICAQVNALSCAEVILDHCDSIVDRPDWGGCPPFHYAAYYGNPAFVEFLLKKKANPNTKNKRGMTATHWAALNGHCNIIKLLFNNGVDLKLRDQETRTVLHYAALSGDLDSVKFILENTSIPIDSQCSAGYTPLHYAVLNGRSRVAEM</sequence>
<proteinExistence type="predicted"/>
<accession>A0A183I880</accession>
<feature type="repeat" description="ANK" evidence="3">
    <location>
        <begin position="49"/>
        <end position="81"/>
    </location>
</feature>
<dbReference type="Pfam" id="PF00023">
    <property type="entry name" value="Ank"/>
    <property type="match status" value="1"/>
</dbReference>
<feature type="repeat" description="ANK" evidence="3">
    <location>
        <begin position="82"/>
        <end position="114"/>
    </location>
</feature>